<name>C2EN03_9LACO</name>
<gene>
    <name evidence="1" type="ORF">HMPREF0548_1049</name>
</gene>
<keyword evidence="2" id="KW-1185">Reference proteome</keyword>
<dbReference type="EMBL" id="ACGU01000048">
    <property type="protein sequence ID" value="EEJ72083.1"/>
    <property type="molecule type" value="Genomic_DNA"/>
</dbReference>
<dbReference type="HOGENOM" id="CLU_3185271_0_0_9"/>
<organism evidence="1 2">
    <name type="scientific">Lactobacillus ultunensis DSM 16047</name>
    <dbReference type="NCBI Taxonomy" id="525365"/>
    <lineage>
        <taxon>Bacteria</taxon>
        <taxon>Bacillati</taxon>
        <taxon>Bacillota</taxon>
        <taxon>Bacilli</taxon>
        <taxon>Lactobacillales</taxon>
        <taxon>Lactobacillaceae</taxon>
        <taxon>Lactobacillus</taxon>
    </lineage>
</organism>
<sequence length="46" mass="4992">MSQKLFFVKPVCVDKIAVGKTDGCKPQAPKIGKATDMETCPAHERS</sequence>
<protein>
    <submittedName>
        <fullName evidence="1">Uncharacterized protein</fullName>
    </submittedName>
</protein>
<evidence type="ECO:0000313" key="2">
    <source>
        <dbReference type="Proteomes" id="UP000005583"/>
    </source>
</evidence>
<dbReference type="STRING" id="525365.HMPREF0548_1049"/>
<dbReference type="Proteomes" id="UP000005583">
    <property type="component" value="Unassembled WGS sequence"/>
</dbReference>
<comment type="caution">
    <text evidence="1">The sequence shown here is derived from an EMBL/GenBank/DDBJ whole genome shotgun (WGS) entry which is preliminary data.</text>
</comment>
<evidence type="ECO:0000313" key="1">
    <source>
        <dbReference type="EMBL" id="EEJ72083.1"/>
    </source>
</evidence>
<dbReference type="AlphaFoldDB" id="C2EN03"/>
<accession>C2EN03</accession>
<proteinExistence type="predicted"/>
<reference evidence="1 2" key="1">
    <citation type="submission" date="2009-01" db="EMBL/GenBank/DDBJ databases">
        <authorList>
            <person name="Qin X."/>
            <person name="Bachman B."/>
            <person name="Battles P."/>
            <person name="Bell A."/>
            <person name="Bess C."/>
            <person name="Bickham C."/>
            <person name="Chaboub L."/>
            <person name="Chen D."/>
            <person name="Coyle M."/>
            <person name="Deiros D.R."/>
            <person name="Dinh H."/>
            <person name="Forbes L."/>
            <person name="Fowler G."/>
            <person name="Francisco L."/>
            <person name="Fu Q."/>
            <person name="Gubbala S."/>
            <person name="Hale W."/>
            <person name="Han Y."/>
            <person name="Hemphill L."/>
            <person name="Highlander S.K."/>
            <person name="Hirani K."/>
            <person name="Hogues M."/>
            <person name="Jackson L."/>
            <person name="Jakkamsetti A."/>
            <person name="Javaid M."/>
            <person name="Jiang H."/>
            <person name="Korchina V."/>
            <person name="Kovar C."/>
            <person name="Lara F."/>
            <person name="Lee S."/>
            <person name="Mata R."/>
            <person name="Mathew T."/>
            <person name="Moen C."/>
            <person name="Morales K."/>
            <person name="Munidasa M."/>
            <person name="Nazareth L."/>
            <person name="Ngo R."/>
            <person name="Nguyen L."/>
            <person name="Okwuonu G."/>
            <person name="Ongeri F."/>
            <person name="Patil S."/>
            <person name="Petrosino J."/>
            <person name="Pham C."/>
            <person name="Pham P."/>
            <person name="Pu L.-L."/>
            <person name="Puazo M."/>
            <person name="Raj R."/>
            <person name="Reid J."/>
            <person name="Rouhana J."/>
            <person name="Saada N."/>
            <person name="Shang Y."/>
            <person name="Simmons D."/>
            <person name="Thornton R."/>
            <person name="Warren J."/>
            <person name="Weissenberger G."/>
            <person name="Zhang J."/>
            <person name="Zhang L."/>
            <person name="Zhou C."/>
            <person name="Zhu D."/>
            <person name="Muzny D."/>
            <person name="Worley K."/>
            <person name="Gibbs R."/>
        </authorList>
    </citation>
    <scope>NUCLEOTIDE SEQUENCE [LARGE SCALE GENOMIC DNA]</scope>
    <source>
        <strain evidence="1 2">DSM 16047</strain>
    </source>
</reference>